<comment type="caution">
    <text evidence="2">The sequence shown here is derived from an EMBL/GenBank/DDBJ whole genome shotgun (WGS) entry which is preliminary data.</text>
</comment>
<reference evidence="2 3" key="1">
    <citation type="submission" date="2018-10" db="EMBL/GenBank/DDBJ databases">
        <title>Sequencing the genomes of 1000 actinobacteria strains.</title>
        <authorList>
            <person name="Klenk H.-P."/>
        </authorList>
    </citation>
    <scope>NUCLEOTIDE SEQUENCE [LARGE SCALE GENOMIC DNA]</scope>
    <source>
        <strain evidence="2 3">DSM 43800</strain>
    </source>
</reference>
<dbReference type="InterPro" id="IPR036388">
    <property type="entry name" value="WH-like_DNA-bd_sf"/>
</dbReference>
<dbReference type="InterPro" id="IPR005149">
    <property type="entry name" value="Tscrpt_reg_PadR_N"/>
</dbReference>
<dbReference type="GO" id="GO:0003677">
    <property type="term" value="F:DNA binding"/>
    <property type="evidence" value="ECO:0007669"/>
    <property type="project" value="UniProtKB-KW"/>
</dbReference>
<keyword evidence="3" id="KW-1185">Reference proteome</keyword>
<proteinExistence type="predicted"/>
<name>A0A495W9X9_9PSEU</name>
<dbReference type="PANTHER" id="PTHR43252:SF6">
    <property type="entry name" value="NEGATIVE TRANSCRIPTION REGULATOR PADR"/>
    <property type="match status" value="1"/>
</dbReference>
<dbReference type="EMBL" id="RBXO01000001">
    <property type="protein sequence ID" value="RKT57957.1"/>
    <property type="molecule type" value="Genomic_DNA"/>
</dbReference>
<gene>
    <name evidence="2" type="ORF">C8E97_6689</name>
</gene>
<dbReference type="SUPFAM" id="SSF46785">
    <property type="entry name" value="Winged helix' DNA-binding domain"/>
    <property type="match status" value="1"/>
</dbReference>
<protein>
    <submittedName>
        <fullName evidence="2">DNA-binding PadR family transcriptional regulator</fullName>
    </submittedName>
</protein>
<evidence type="ECO:0000313" key="3">
    <source>
        <dbReference type="Proteomes" id="UP000282084"/>
    </source>
</evidence>
<keyword evidence="2" id="KW-0238">DNA-binding</keyword>
<dbReference type="InterPro" id="IPR036390">
    <property type="entry name" value="WH_DNA-bd_sf"/>
</dbReference>
<accession>A0A495W9X9</accession>
<dbReference type="PANTHER" id="PTHR43252">
    <property type="entry name" value="TRANSCRIPTIONAL REGULATOR YQJI"/>
    <property type="match status" value="1"/>
</dbReference>
<evidence type="ECO:0000313" key="2">
    <source>
        <dbReference type="EMBL" id="RKT57957.1"/>
    </source>
</evidence>
<dbReference type="Gene3D" id="1.10.10.10">
    <property type="entry name" value="Winged helix-like DNA-binding domain superfamily/Winged helix DNA-binding domain"/>
    <property type="match status" value="1"/>
</dbReference>
<dbReference type="PROSITE" id="PS51257">
    <property type="entry name" value="PROKAR_LIPOPROTEIN"/>
    <property type="match status" value="1"/>
</dbReference>
<sequence length="247" mass="27092">MFRIAGSTLRESRVVPAGRQTSHSSTVGVSASGCGEVTVERLSVVSAIARSGDRRLGYEPCVYLVCIVAGMSIGHTLLGLLETGPRHGYDLKRAYDERFGQDRPLHYGQVYNTLSRLLRNGLVEEAGVESGDGPERKRYAITDAGVTDVEAWLSTPEKPEPYLQNTLYAKVVLALMSGRSADEVLDVQRSAHLRTMRRLTQRKAAGDLADQLICDHALFHLEADLRWLELTAARLGQLSAQLTAVSR</sequence>
<dbReference type="AlphaFoldDB" id="A0A495W9X9"/>
<organism evidence="2 3">
    <name type="scientific">Saccharothrix australiensis</name>
    <dbReference type="NCBI Taxonomy" id="2072"/>
    <lineage>
        <taxon>Bacteria</taxon>
        <taxon>Bacillati</taxon>
        <taxon>Actinomycetota</taxon>
        <taxon>Actinomycetes</taxon>
        <taxon>Pseudonocardiales</taxon>
        <taxon>Pseudonocardiaceae</taxon>
        <taxon>Saccharothrix</taxon>
    </lineage>
</organism>
<evidence type="ECO:0000259" key="1">
    <source>
        <dbReference type="Pfam" id="PF03551"/>
    </source>
</evidence>
<dbReference type="Pfam" id="PF03551">
    <property type="entry name" value="PadR"/>
    <property type="match status" value="1"/>
</dbReference>
<dbReference type="Proteomes" id="UP000282084">
    <property type="component" value="Unassembled WGS sequence"/>
</dbReference>
<feature type="domain" description="Transcription regulator PadR N-terminal" evidence="1">
    <location>
        <begin position="77"/>
        <end position="148"/>
    </location>
</feature>